<organism evidence="2 3">
    <name type="scientific">Lactobacillus bombicola</name>
    <dbReference type="NCBI Taxonomy" id="1505723"/>
    <lineage>
        <taxon>Bacteria</taxon>
        <taxon>Bacillati</taxon>
        <taxon>Bacillota</taxon>
        <taxon>Bacilli</taxon>
        <taxon>Lactobacillales</taxon>
        <taxon>Lactobacillaceae</taxon>
        <taxon>Lactobacillus</taxon>
    </lineage>
</organism>
<comment type="caution">
    <text evidence="2">The sequence shown here is derived from an EMBL/GenBank/DDBJ whole genome shotgun (WGS) entry which is preliminary data.</text>
</comment>
<evidence type="ECO:0000313" key="2">
    <source>
        <dbReference type="EMBL" id="RHW54092.1"/>
    </source>
</evidence>
<feature type="domain" description="Nudix hydrolase" evidence="1">
    <location>
        <begin position="4"/>
        <end position="138"/>
    </location>
</feature>
<accession>A0A396SQ79</accession>
<protein>
    <submittedName>
        <fullName evidence="2">DNA mismatch repair protein MutT</fullName>
    </submittedName>
</protein>
<dbReference type="RefSeq" id="WP_118898118.1">
    <property type="nucleotide sequence ID" value="NZ_QOCV01000008.1"/>
</dbReference>
<evidence type="ECO:0000259" key="1">
    <source>
        <dbReference type="PROSITE" id="PS51462"/>
    </source>
</evidence>
<dbReference type="AlphaFoldDB" id="A0A396SQ79"/>
<dbReference type="InterPro" id="IPR000086">
    <property type="entry name" value="NUDIX_hydrolase_dom"/>
</dbReference>
<dbReference type="Pfam" id="PF00293">
    <property type="entry name" value="NUDIX"/>
    <property type="match status" value="1"/>
</dbReference>
<proteinExistence type="predicted"/>
<dbReference type="SUPFAM" id="SSF55811">
    <property type="entry name" value="Nudix"/>
    <property type="match status" value="1"/>
</dbReference>
<dbReference type="Gene3D" id="3.90.79.10">
    <property type="entry name" value="Nucleoside Triphosphate Pyrophosphohydrolase"/>
    <property type="match status" value="1"/>
</dbReference>
<dbReference type="PROSITE" id="PS51462">
    <property type="entry name" value="NUDIX"/>
    <property type="match status" value="1"/>
</dbReference>
<sequence length="142" mass="16668">MKLGQKMRARIVIYNENINSILLIHRIKNKRDYWVIPGGGAQNSETPCQTAIREINEELQMKFKVNDISYIFDINEKERQKIYFAKTDSIYTPNISGEEAMRSSNNNIYIPTWINITILDKINLQPKEALKKLENFCLERTN</sequence>
<evidence type="ECO:0000313" key="3">
    <source>
        <dbReference type="Proteomes" id="UP000265862"/>
    </source>
</evidence>
<dbReference type="EMBL" id="QOCV01000008">
    <property type="protein sequence ID" value="RHW54092.1"/>
    <property type="molecule type" value="Genomic_DNA"/>
</dbReference>
<dbReference type="InterPro" id="IPR015797">
    <property type="entry name" value="NUDIX_hydrolase-like_dom_sf"/>
</dbReference>
<gene>
    <name evidence="2" type="ORF">DS835_06190</name>
</gene>
<reference evidence="2 3" key="1">
    <citation type="submission" date="2018-07" db="EMBL/GenBank/DDBJ databases">
        <title>Genome sequences of six Lactobacillus spp. isolated from bumble bee guts.</title>
        <authorList>
            <person name="Motta E.V.S."/>
            <person name="Moran N.A."/>
        </authorList>
    </citation>
    <scope>NUCLEOTIDE SEQUENCE [LARGE SCALE GENOMIC DNA]</scope>
    <source>
        <strain evidence="2 3">OCC3</strain>
    </source>
</reference>
<dbReference type="PANTHER" id="PTHR43736">
    <property type="entry name" value="ADP-RIBOSE PYROPHOSPHATASE"/>
    <property type="match status" value="1"/>
</dbReference>
<dbReference type="Proteomes" id="UP000265862">
    <property type="component" value="Unassembled WGS sequence"/>
</dbReference>
<name>A0A396SQ79_9LACO</name>
<dbReference type="PANTHER" id="PTHR43736:SF2">
    <property type="entry name" value="MUTT_NUDIX FAMILY PROTEIN"/>
    <property type="match status" value="1"/>
</dbReference>